<dbReference type="PROSITE" id="PS51257">
    <property type="entry name" value="PROKAR_LIPOPROTEIN"/>
    <property type="match status" value="1"/>
</dbReference>
<gene>
    <name evidence="3" type="primary">lppA</name>
</gene>
<proteinExistence type="predicted"/>
<organism evidence="3">
    <name type="scientific">Mycoplasma mycoides subsp. mycoides LC</name>
    <dbReference type="NCBI Taxonomy" id="44100"/>
    <lineage>
        <taxon>Bacteria</taxon>
        <taxon>Bacillati</taxon>
        <taxon>Mycoplasmatota</taxon>
        <taxon>Mollicutes</taxon>
        <taxon>Mycoplasmataceae</taxon>
        <taxon>Mycoplasma</taxon>
    </lineage>
</organism>
<evidence type="ECO:0000313" key="3">
    <source>
        <dbReference type="EMBL" id="AAF06069.1"/>
    </source>
</evidence>
<protein>
    <submittedName>
        <fullName evidence="3">Major lipoprotein</fullName>
    </submittedName>
</protein>
<dbReference type="InterPro" id="IPR019992">
    <property type="entry name" value="Mycoides_lipoprot_LppA/p72"/>
</dbReference>
<sequence>MKKATKLLLSVLPISSISFLSVVSCTTTSSNSKQPEKKPEKPNENTPMIPRKPDDNDNNSNDSNNNFNPDHKKPDSTNPSENKDPSEPEEKQPDIKPQGDDTNNNLQPHNDQPEINNVDFSDLDKIKKELSFDNYLIYKQKDPISAWSMLKNDLSTITTVFYNTNKNVKREYKLSLESPNKDPDFISKKGIIDKVKIKFTKENNFRILEFSFIGFKVTEIDKNKNKKYDYIKPKETVDSRLSGLYPSILAYMLLYAENTNNYKSLQETDKDAINFEGLINKPTNLFNDKFVGFSVGTKELLFDFNENYRKLYVYKLVGAGFDDINGTLTLKVEINNSEENKEKEPGISKEFSFKGFRKVNTDEPSKNPFYVSLTPADLKKIITDKSIKKNLEDLHLDITKENNLLDFGIDSRGIWGDQILKHLTISLTDNDNHIYDSKETLTFRKSKNNDYKFILGLKHNMSLYPFNTMINNDSIKNILLSVKDKKITLDFELEIPVFATGLSDLTSFSSYNTKTLKLKISSTTSI</sequence>
<feature type="region of interest" description="Disordered" evidence="1">
    <location>
        <begin position="24"/>
        <end position="119"/>
    </location>
</feature>
<dbReference type="EMBL" id="AF072714">
    <property type="protein sequence ID" value="AAF06069.1"/>
    <property type="molecule type" value="Genomic_DNA"/>
</dbReference>
<dbReference type="AlphaFoldDB" id="Q9RQS7"/>
<dbReference type="NCBIfam" id="NF045959">
    <property type="entry name" value="LppA_rel_LP"/>
    <property type="match status" value="1"/>
</dbReference>
<keyword evidence="2" id="KW-0732">Signal</keyword>
<evidence type="ECO:0000256" key="1">
    <source>
        <dbReference type="SAM" id="MobiDB-lite"/>
    </source>
</evidence>
<feature type="compositionally biased region" description="Low complexity" evidence="1">
    <location>
        <begin position="58"/>
        <end position="68"/>
    </location>
</feature>
<feature type="signal peptide" evidence="2">
    <location>
        <begin position="1"/>
        <end position="24"/>
    </location>
</feature>
<feature type="chain" id="PRO_5004336674" evidence="2">
    <location>
        <begin position="25"/>
        <end position="526"/>
    </location>
</feature>
<feature type="compositionally biased region" description="Basic and acidic residues" evidence="1">
    <location>
        <begin position="34"/>
        <end position="43"/>
    </location>
</feature>
<keyword evidence="3" id="KW-0449">Lipoprotein</keyword>
<feature type="compositionally biased region" description="Low complexity" evidence="1">
    <location>
        <begin position="24"/>
        <end position="33"/>
    </location>
</feature>
<dbReference type="NCBIfam" id="TIGR03490">
    <property type="entry name" value="Mycoplas_LppA"/>
    <property type="match status" value="1"/>
</dbReference>
<name>Q9RQS7_MYCML</name>
<reference evidence="3" key="2">
    <citation type="journal article" date="1999" name="Vet. Microbiol.">
        <title>Comparative analysis of the lppA locus in Mycoplasma capricolum subsp. capricolum and Mycoplasma capricolum subsp. capripneumoniae.</title>
        <authorList>
            <person name="Monnerat M.P."/>
            <person name="Thiaucourt F."/>
            <person name="Nicolet J."/>
            <person name="Frey J."/>
        </authorList>
    </citation>
    <scope>NUCLEOTIDE SEQUENCE</scope>
    <source>
        <strain evidence="3">Y-goat</strain>
    </source>
</reference>
<feature type="compositionally biased region" description="Basic and acidic residues" evidence="1">
    <location>
        <begin position="69"/>
        <end position="99"/>
    </location>
</feature>
<feature type="compositionally biased region" description="Polar residues" evidence="1">
    <location>
        <begin position="100"/>
        <end position="119"/>
    </location>
</feature>
<accession>Q9RQS7</accession>
<evidence type="ECO:0000256" key="2">
    <source>
        <dbReference type="SAM" id="SignalP"/>
    </source>
</evidence>
<reference evidence="3" key="1">
    <citation type="journal article" date="1999" name="Clin. Diagn. Lab. Immunol.">
        <title>Genetic and serological analysis of lipoprotein LppA in Mycoplasma mycoides subsp. mycoides LC and Mycoplasma mycoides subsp. capri.</title>
        <authorList>
            <person name="Monnerat M.P."/>
            <person name="Thiaucourt F."/>
            <person name="Poveda J.B."/>
            <person name="Nicolet J."/>
            <person name="Frey J."/>
        </authorList>
    </citation>
    <scope>NUCLEOTIDE SEQUENCE</scope>
    <source>
        <strain evidence="3">Y-goat</strain>
    </source>
</reference>